<feature type="compositionally biased region" description="Polar residues" evidence="1">
    <location>
        <begin position="161"/>
        <end position="175"/>
    </location>
</feature>
<gene>
    <name evidence="2" type="ORF">Pcinc_034647</name>
</gene>
<feature type="region of interest" description="Disordered" evidence="1">
    <location>
        <begin position="331"/>
        <end position="502"/>
    </location>
</feature>
<feature type="region of interest" description="Disordered" evidence="1">
    <location>
        <begin position="890"/>
        <end position="920"/>
    </location>
</feature>
<protein>
    <submittedName>
        <fullName evidence="2">Uncharacterized protein</fullName>
    </submittedName>
</protein>
<feature type="compositionally biased region" description="Low complexity" evidence="1">
    <location>
        <begin position="589"/>
        <end position="604"/>
    </location>
</feature>
<feature type="compositionally biased region" description="Gly residues" evidence="1">
    <location>
        <begin position="43"/>
        <end position="52"/>
    </location>
</feature>
<dbReference type="Proteomes" id="UP001286313">
    <property type="component" value="Unassembled WGS sequence"/>
</dbReference>
<evidence type="ECO:0000313" key="2">
    <source>
        <dbReference type="EMBL" id="KAK3859216.1"/>
    </source>
</evidence>
<feature type="compositionally biased region" description="Polar residues" evidence="1">
    <location>
        <begin position="911"/>
        <end position="920"/>
    </location>
</feature>
<dbReference type="AlphaFoldDB" id="A0AAE1BYB5"/>
<organism evidence="2 3">
    <name type="scientific">Petrolisthes cinctipes</name>
    <name type="common">Flat porcelain crab</name>
    <dbReference type="NCBI Taxonomy" id="88211"/>
    <lineage>
        <taxon>Eukaryota</taxon>
        <taxon>Metazoa</taxon>
        <taxon>Ecdysozoa</taxon>
        <taxon>Arthropoda</taxon>
        <taxon>Crustacea</taxon>
        <taxon>Multicrustacea</taxon>
        <taxon>Malacostraca</taxon>
        <taxon>Eumalacostraca</taxon>
        <taxon>Eucarida</taxon>
        <taxon>Decapoda</taxon>
        <taxon>Pleocyemata</taxon>
        <taxon>Anomura</taxon>
        <taxon>Galatheoidea</taxon>
        <taxon>Porcellanidae</taxon>
        <taxon>Petrolisthes</taxon>
    </lineage>
</organism>
<feature type="compositionally biased region" description="Gly residues" evidence="1">
    <location>
        <begin position="186"/>
        <end position="196"/>
    </location>
</feature>
<comment type="caution">
    <text evidence="2">The sequence shown here is derived from an EMBL/GenBank/DDBJ whole genome shotgun (WGS) entry which is preliminary data.</text>
</comment>
<feature type="region of interest" description="Disordered" evidence="1">
    <location>
        <begin position="154"/>
        <end position="196"/>
    </location>
</feature>
<feature type="compositionally biased region" description="Low complexity" evidence="1">
    <location>
        <begin position="893"/>
        <end position="910"/>
    </location>
</feature>
<feature type="compositionally biased region" description="Basic and acidic residues" evidence="1">
    <location>
        <begin position="412"/>
        <end position="430"/>
    </location>
</feature>
<reference evidence="2" key="1">
    <citation type="submission" date="2023-10" db="EMBL/GenBank/DDBJ databases">
        <title>Genome assemblies of two species of porcelain crab, Petrolisthes cinctipes and Petrolisthes manimaculis (Anomura: Porcellanidae).</title>
        <authorList>
            <person name="Angst P."/>
        </authorList>
    </citation>
    <scope>NUCLEOTIDE SEQUENCE</scope>
    <source>
        <strain evidence="2">PB745_01</strain>
        <tissue evidence="2">Gill</tissue>
    </source>
</reference>
<sequence>MMSGQPRPLMTSQTLFLLQRPFTVSLPMVASEGEDRGGSSSSGNGGGGGDGGQDSREGVWSGAGSQGWLSVCSPAVQDGATRRPASPLSQHSSDSGLWTPSSSSGGGEQPSDTPSDASPPPSPRPTTVHLTSETLRQLDLLNQNNLTEFARKLREHEDGDSTQGLSSSTFDTTRSLGRKGRKGGGERPPGGKVGGVGELRDAWRELAGVTPSRRLLQLMRRLQDKVGETVPSILDHVTFGRSPASRLGHKKRSPLKDSSLFNSEGPLKQKQQQQLAVATASGALVVGGPGGQVRTFVNTSRLPGLRDDLINNNNNTTDTPVCLARHALPSAPWRKLPHPDATDMTQQKENVMVPPPVRPNRSKSRKRAASPAKDRRTPDQGQRRDGSRPRDHQPRVRDTSASRGRPRQGSRPRQEDNLRVRDASPVKAPRESLGLPRGRDRTNRSQLRDLPPLQVDRSRVVTSRGASQPPPANTGRGEDPRQPRPHKKRDRTQPPQPRDTSAVARLRTDVLAALNGHLSHPSTTTTTSALRTPQPNKKAAPGVHGGGRGGVRRGRGRDNRGGTSGAESEPEVGRGPTPTQDFRKLSTDSSSSGVSGSSYETPSRPRGRPPRPLNNTTVAMNLKNLCGAGRGGGPPIITSQDPYPKCCQCTFSDLTQCHSPSCIYGQGGFSPHQHLYGRKPSPSPRRRPAAGGEVRNGHWTGGEESEGEGKDKTVKCENGQGTVAVLINRYNTTQGQRQGKGQDLGQLLKPTKKLTSTRMSVLKPRRPAPSPVITEPTCAGSGSGSNKENKKHRSRVQVGGGDGTPLPGVKATTINITLGPLPQVPHRKAPQASRDHSKGRGGVTKTGEGRPRTGSRLIRKETFRVVRGTKGTPKGDPSPIKPSLRLRYLMQRAQSSSNSDNSAENSAGEEVSTSTPIYVL</sequence>
<evidence type="ECO:0000313" key="3">
    <source>
        <dbReference type="Proteomes" id="UP001286313"/>
    </source>
</evidence>
<feature type="compositionally biased region" description="Basic and acidic residues" evidence="1">
    <location>
        <begin position="372"/>
        <end position="400"/>
    </location>
</feature>
<feature type="compositionally biased region" description="Basic and acidic residues" evidence="1">
    <location>
        <begin position="437"/>
        <end position="447"/>
    </location>
</feature>
<proteinExistence type="predicted"/>
<accession>A0AAE1BYB5</accession>
<keyword evidence="3" id="KW-1185">Reference proteome</keyword>
<name>A0AAE1BYB5_PETCI</name>
<feature type="compositionally biased region" description="Polar residues" evidence="1">
    <location>
        <begin position="87"/>
        <end position="100"/>
    </location>
</feature>
<feature type="region of interest" description="Disordered" evidence="1">
    <location>
        <begin position="27"/>
        <end position="129"/>
    </location>
</feature>
<dbReference type="EMBL" id="JAWQEG010005078">
    <property type="protein sequence ID" value="KAK3859216.1"/>
    <property type="molecule type" value="Genomic_DNA"/>
</dbReference>
<feature type="region of interest" description="Disordered" evidence="1">
    <location>
        <begin position="515"/>
        <end position="616"/>
    </location>
</feature>
<feature type="region of interest" description="Disordered" evidence="1">
    <location>
        <begin position="676"/>
        <end position="715"/>
    </location>
</feature>
<evidence type="ECO:0000256" key="1">
    <source>
        <dbReference type="SAM" id="MobiDB-lite"/>
    </source>
</evidence>
<feature type="region of interest" description="Disordered" evidence="1">
    <location>
        <begin position="757"/>
        <end position="855"/>
    </location>
</feature>